<evidence type="ECO:0000259" key="11">
    <source>
        <dbReference type="PROSITE" id="PS50240"/>
    </source>
</evidence>
<dbReference type="GO" id="GO:0005576">
    <property type="term" value="C:extracellular region"/>
    <property type="evidence" value="ECO:0007669"/>
    <property type="project" value="UniProtKB-SubCell"/>
</dbReference>
<proteinExistence type="inferred from homology"/>
<name>A0AAN8S1V3_POLSC</name>
<feature type="region of interest" description="Disordered" evidence="9">
    <location>
        <begin position="123"/>
        <end position="145"/>
    </location>
</feature>
<accession>A0AAN8S1V3</accession>
<evidence type="ECO:0000313" key="12">
    <source>
        <dbReference type="EMBL" id="KAK6639378.1"/>
    </source>
</evidence>
<evidence type="ECO:0000256" key="7">
    <source>
        <dbReference type="ARBA" id="ARBA00076468"/>
    </source>
</evidence>
<organism evidence="12 13">
    <name type="scientific">Polyplax serrata</name>
    <name type="common">Common mouse louse</name>
    <dbReference type="NCBI Taxonomy" id="468196"/>
    <lineage>
        <taxon>Eukaryota</taxon>
        <taxon>Metazoa</taxon>
        <taxon>Ecdysozoa</taxon>
        <taxon>Arthropoda</taxon>
        <taxon>Hexapoda</taxon>
        <taxon>Insecta</taxon>
        <taxon>Pterygota</taxon>
        <taxon>Neoptera</taxon>
        <taxon>Paraneoptera</taxon>
        <taxon>Psocodea</taxon>
        <taxon>Troctomorpha</taxon>
        <taxon>Phthiraptera</taxon>
        <taxon>Anoplura</taxon>
        <taxon>Polyplacidae</taxon>
        <taxon>Polyplax</taxon>
    </lineage>
</organism>
<evidence type="ECO:0000256" key="9">
    <source>
        <dbReference type="SAM" id="MobiDB-lite"/>
    </source>
</evidence>
<dbReference type="SMART" id="SM00680">
    <property type="entry name" value="CLIP"/>
    <property type="match status" value="1"/>
</dbReference>
<dbReference type="EMBL" id="JAWJWE010000003">
    <property type="protein sequence ID" value="KAK6639378.1"/>
    <property type="molecule type" value="Genomic_DNA"/>
</dbReference>
<sequence length="398" mass="44577">MLLFNLLLLFIYNLSAQAKPQVQTIIVQEIPADQVNLIRPPKSPQRCITPNKSLGQCTHLLRCPLPEFNTDKLRFMDYFCIIDRVYVGVCCPDTFLYQSHAGHAFFGSPAGYLPAIGVDLEPVQDNPPNATSEQMTDSSNDGEDKPKKIVFEERRGCGVNQNPYYTRVVGGRPADPKQWPWMVSLIRNREHFCGGCLITDKHVLTAAHCLKGINPKTVVVRLGEHDLLRIEETRTQDFRVAEVVPHNDFNANTYENDIAIVKLDRSVTFNSYAWPVCLPQPGSDFVDEEAIVIGWGALEYGGESSNVLMEVSVPVWNTSKCDDEFIQPILDTNLCAGGQAGRDSCQGDSGGPLLYQLPNKRWITIGVVSWGIRCGEDRPAVYTKVSKYLDWILRHSAF</sequence>
<keyword evidence="8" id="KW-0720">Serine protease</keyword>
<dbReference type="GO" id="GO:0006508">
    <property type="term" value="P:proteolysis"/>
    <property type="evidence" value="ECO:0007669"/>
    <property type="project" value="UniProtKB-KW"/>
</dbReference>
<evidence type="ECO:0000256" key="1">
    <source>
        <dbReference type="ARBA" id="ARBA00004613"/>
    </source>
</evidence>
<keyword evidence="8" id="KW-0645">Protease</keyword>
<evidence type="ECO:0000256" key="2">
    <source>
        <dbReference type="ARBA" id="ARBA00022525"/>
    </source>
</evidence>
<dbReference type="PROSITE" id="PS50240">
    <property type="entry name" value="TRYPSIN_DOM"/>
    <property type="match status" value="1"/>
</dbReference>
<keyword evidence="3 10" id="KW-0732">Signal</keyword>
<dbReference type="InterPro" id="IPR001254">
    <property type="entry name" value="Trypsin_dom"/>
</dbReference>
<feature type="compositionally biased region" description="Polar residues" evidence="9">
    <location>
        <begin position="126"/>
        <end position="139"/>
    </location>
</feature>
<dbReference type="Gene3D" id="2.40.10.10">
    <property type="entry name" value="Trypsin-like serine proteases"/>
    <property type="match status" value="2"/>
</dbReference>
<reference evidence="12 13" key="1">
    <citation type="submission" date="2023-10" db="EMBL/GenBank/DDBJ databases">
        <title>Genomes of two closely related lineages of the louse Polyplax serrata with different host specificities.</title>
        <authorList>
            <person name="Martinu J."/>
            <person name="Tarabai H."/>
            <person name="Stefka J."/>
            <person name="Hypsa V."/>
        </authorList>
    </citation>
    <scope>NUCLEOTIDE SEQUENCE [LARGE SCALE GENOMIC DNA]</scope>
    <source>
        <strain evidence="12">HR10_N</strain>
    </source>
</reference>
<keyword evidence="8" id="KW-0378">Hydrolase</keyword>
<dbReference type="SUPFAM" id="SSF50494">
    <property type="entry name" value="Trypsin-like serine proteases"/>
    <property type="match status" value="1"/>
</dbReference>
<dbReference type="InterPro" id="IPR001314">
    <property type="entry name" value="Peptidase_S1A"/>
</dbReference>
<dbReference type="PANTHER" id="PTHR24252">
    <property type="entry name" value="ACROSIN-RELATED"/>
    <property type="match status" value="1"/>
</dbReference>
<evidence type="ECO:0000256" key="8">
    <source>
        <dbReference type="RuleBase" id="RU363034"/>
    </source>
</evidence>
<dbReference type="PROSITE" id="PS00135">
    <property type="entry name" value="TRYPSIN_SER"/>
    <property type="match status" value="1"/>
</dbReference>
<feature type="chain" id="PRO_5042899724" description="Phenoloxidase-activating factor 2" evidence="10">
    <location>
        <begin position="19"/>
        <end position="398"/>
    </location>
</feature>
<dbReference type="InterPro" id="IPR009003">
    <property type="entry name" value="Peptidase_S1_PA"/>
</dbReference>
<dbReference type="PROSITE" id="PS00134">
    <property type="entry name" value="TRYPSIN_HIS"/>
    <property type="match status" value="1"/>
</dbReference>
<feature type="signal peptide" evidence="10">
    <location>
        <begin position="1"/>
        <end position="18"/>
    </location>
</feature>
<dbReference type="AlphaFoldDB" id="A0AAN8S1V3"/>
<feature type="domain" description="Peptidase S1" evidence="11">
    <location>
        <begin position="168"/>
        <end position="397"/>
    </location>
</feature>
<dbReference type="SMART" id="SM00020">
    <property type="entry name" value="Tryp_SPc"/>
    <property type="match status" value="1"/>
</dbReference>
<evidence type="ECO:0000256" key="6">
    <source>
        <dbReference type="ARBA" id="ARBA00068096"/>
    </source>
</evidence>
<evidence type="ECO:0000256" key="3">
    <source>
        <dbReference type="ARBA" id="ARBA00022729"/>
    </source>
</evidence>
<dbReference type="Proteomes" id="UP001372834">
    <property type="component" value="Unassembled WGS sequence"/>
</dbReference>
<evidence type="ECO:0000256" key="5">
    <source>
        <dbReference type="ARBA" id="ARBA00024195"/>
    </source>
</evidence>
<dbReference type="PRINTS" id="PR00722">
    <property type="entry name" value="CHYMOTRYPSIN"/>
</dbReference>
<protein>
    <recommendedName>
        <fullName evidence="6">Phenoloxidase-activating factor 2</fullName>
    </recommendedName>
    <alternativeName>
        <fullName evidence="7">Prophenoloxidase-activating factor II</fullName>
    </alternativeName>
</protein>
<evidence type="ECO:0000256" key="10">
    <source>
        <dbReference type="SAM" id="SignalP"/>
    </source>
</evidence>
<dbReference type="CDD" id="cd00190">
    <property type="entry name" value="Tryp_SPc"/>
    <property type="match status" value="1"/>
</dbReference>
<dbReference type="GO" id="GO:0004252">
    <property type="term" value="F:serine-type endopeptidase activity"/>
    <property type="evidence" value="ECO:0007669"/>
    <property type="project" value="InterPro"/>
</dbReference>
<keyword evidence="4" id="KW-1015">Disulfide bond</keyword>
<comment type="caution">
    <text evidence="12">The sequence shown here is derived from an EMBL/GenBank/DDBJ whole genome shotgun (WGS) entry which is preliminary data.</text>
</comment>
<keyword evidence="2" id="KW-0964">Secreted</keyword>
<evidence type="ECO:0000313" key="13">
    <source>
        <dbReference type="Proteomes" id="UP001372834"/>
    </source>
</evidence>
<dbReference type="InterPro" id="IPR043504">
    <property type="entry name" value="Peptidase_S1_PA_chymotrypsin"/>
</dbReference>
<dbReference type="InterPro" id="IPR022700">
    <property type="entry name" value="CLIP"/>
</dbReference>
<dbReference type="InterPro" id="IPR033116">
    <property type="entry name" value="TRYPSIN_SER"/>
</dbReference>
<dbReference type="InterPro" id="IPR018114">
    <property type="entry name" value="TRYPSIN_HIS"/>
</dbReference>
<dbReference type="PANTHER" id="PTHR24252:SF10">
    <property type="entry name" value="SERINE PROTEASE 56"/>
    <property type="match status" value="1"/>
</dbReference>
<gene>
    <name evidence="12" type="ORF">RUM43_007651</name>
</gene>
<dbReference type="Pfam" id="PF00089">
    <property type="entry name" value="Trypsin"/>
    <property type="match status" value="1"/>
</dbReference>
<evidence type="ECO:0000256" key="4">
    <source>
        <dbReference type="ARBA" id="ARBA00023157"/>
    </source>
</evidence>
<comment type="subcellular location">
    <subcellularLocation>
        <location evidence="1">Secreted</location>
    </subcellularLocation>
</comment>
<comment type="similarity">
    <text evidence="5">Belongs to the peptidase S1 family. CLIP subfamily.</text>
</comment>
<dbReference type="FunFam" id="2.40.10.10:FF:000038">
    <property type="entry name" value="Serine protease"/>
    <property type="match status" value="1"/>
</dbReference>